<feature type="domain" description="N-acetyltransferase" evidence="1">
    <location>
        <begin position="3"/>
        <end position="147"/>
    </location>
</feature>
<evidence type="ECO:0000259" key="1">
    <source>
        <dbReference type="PROSITE" id="PS51186"/>
    </source>
</evidence>
<dbReference type="PROSITE" id="PS51186">
    <property type="entry name" value="GNAT"/>
    <property type="match status" value="1"/>
</dbReference>
<accession>A0A3N3DWH8</accession>
<dbReference type="Pfam" id="PF00583">
    <property type="entry name" value="Acetyltransf_1"/>
    <property type="match status" value="1"/>
</dbReference>
<dbReference type="InterPro" id="IPR000182">
    <property type="entry name" value="GNAT_dom"/>
</dbReference>
<keyword evidence="2" id="KW-0808">Transferase</keyword>
<protein>
    <submittedName>
        <fullName evidence="2">GNAT family N-acetyltransferase</fullName>
    </submittedName>
</protein>
<sequence>MNLELRNIDASNFYQICQLEVASDQLNHVDSNAISLAEANFMEFAWFRGIYLGDQPVGFILVNADTVSGKFELWRLMLDKDQQSKGYGRTAIDLLISVLVNEFGISALYTSVVSGEGGPKGFYLSCGFVPTGNLIAGREVELCLGLEDC</sequence>
<dbReference type="InterPro" id="IPR016181">
    <property type="entry name" value="Acyl_CoA_acyltransferase"/>
</dbReference>
<dbReference type="Proteomes" id="UP000278792">
    <property type="component" value="Unassembled WGS sequence"/>
</dbReference>
<dbReference type="RefSeq" id="WP_123782939.1">
    <property type="nucleotide sequence ID" value="NZ_RKIK01000061.1"/>
</dbReference>
<dbReference type="GO" id="GO:0016747">
    <property type="term" value="F:acyltransferase activity, transferring groups other than amino-acyl groups"/>
    <property type="evidence" value="ECO:0007669"/>
    <property type="project" value="InterPro"/>
</dbReference>
<name>A0A3N3DWH8_9VIBR</name>
<proteinExistence type="predicted"/>
<gene>
    <name evidence="2" type="ORF">EGH82_16560</name>
</gene>
<dbReference type="EMBL" id="RKIK01000061">
    <property type="protein sequence ID" value="ROV58843.1"/>
    <property type="molecule type" value="Genomic_DNA"/>
</dbReference>
<evidence type="ECO:0000313" key="2">
    <source>
        <dbReference type="EMBL" id="ROV58843.1"/>
    </source>
</evidence>
<reference evidence="2 3" key="1">
    <citation type="submission" date="2018-11" db="EMBL/GenBank/DDBJ databases">
        <title>Vibrio ponticus strain CAIM 1751 pathogenic for the snapper Lutjanus guttatus.</title>
        <authorList>
            <person name="Soto-Rodriguez S."/>
            <person name="Lozano-Olvera R."/>
            <person name="Gomez-Gil B."/>
        </authorList>
    </citation>
    <scope>NUCLEOTIDE SEQUENCE [LARGE SCALE GENOMIC DNA]</scope>
    <source>
        <strain evidence="2 3">CAIM 1751</strain>
    </source>
</reference>
<organism evidence="2 3">
    <name type="scientific">Vibrio ponticus</name>
    <dbReference type="NCBI Taxonomy" id="265668"/>
    <lineage>
        <taxon>Bacteria</taxon>
        <taxon>Pseudomonadati</taxon>
        <taxon>Pseudomonadota</taxon>
        <taxon>Gammaproteobacteria</taxon>
        <taxon>Vibrionales</taxon>
        <taxon>Vibrionaceae</taxon>
        <taxon>Vibrio</taxon>
    </lineage>
</organism>
<comment type="caution">
    <text evidence="2">The sequence shown here is derived from an EMBL/GenBank/DDBJ whole genome shotgun (WGS) entry which is preliminary data.</text>
</comment>
<dbReference type="Gene3D" id="3.40.630.30">
    <property type="match status" value="1"/>
</dbReference>
<dbReference type="SUPFAM" id="SSF55729">
    <property type="entry name" value="Acyl-CoA N-acyltransferases (Nat)"/>
    <property type="match status" value="1"/>
</dbReference>
<dbReference type="AlphaFoldDB" id="A0A3N3DWH8"/>
<evidence type="ECO:0000313" key="3">
    <source>
        <dbReference type="Proteomes" id="UP000278792"/>
    </source>
</evidence>